<dbReference type="CDD" id="cd07344">
    <property type="entry name" value="M48_yhfN_like"/>
    <property type="match status" value="1"/>
</dbReference>
<dbReference type="Pfam" id="PF01863">
    <property type="entry name" value="YgjP-like"/>
    <property type="match status" value="1"/>
</dbReference>
<evidence type="ECO:0000313" key="3">
    <source>
        <dbReference type="Proteomes" id="UP000011189"/>
    </source>
</evidence>
<proteinExistence type="predicted"/>
<name>L8TLL4_9MICC</name>
<dbReference type="Gene3D" id="3.30.2010.10">
    <property type="entry name" value="Metalloproteases ('zincins'), catalytic domain"/>
    <property type="match status" value="1"/>
</dbReference>
<dbReference type="PATRIC" id="fig|683150.5.peg.2626"/>
<evidence type="ECO:0000313" key="2">
    <source>
        <dbReference type="EMBL" id="ELT44188.1"/>
    </source>
</evidence>
<accession>L8TLL4</accession>
<keyword evidence="3" id="KW-1185">Reference proteome</keyword>
<keyword evidence="2" id="KW-0378">Hydrolase</keyword>
<sequence>MVVHELTHLKERSHNERFVELMNEFLPDWRARQEELNTAPLADEEWR</sequence>
<organism evidence="2 3">
    <name type="scientific">Arthrobacter nitrophenolicus</name>
    <dbReference type="NCBI Taxonomy" id="683150"/>
    <lineage>
        <taxon>Bacteria</taxon>
        <taxon>Bacillati</taxon>
        <taxon>Actinomycetota</taxon>
        <taxon>Actinomycetes</taxon>
        <taxon>Micrococcales</taxon>
        <taxon>Micrococcaceae</taxon>
        <taxon>Arthrobacter</taxon>
    </lineage>
</organism>
<evidence type="ECO:0000259" key="1">
    <source>
        <dbReference type="Pfam" id="PF01863"/>
    </source>
</evidence>
<dbReference type="InterPro" id="IPR002725">
    <property type="entry name" value="YgjP-like_metallopeptidase"/>
</dbReference>
<reference evidence="3" key="1">
    <citation type="journal article" date="2013" name="Genome Announc.">
        <title>Draft Genome Sequence of the 2-Chloro-4-Nitrophenol-Degrading Bacterium Arthrobacter sp. Strain SJCon.</title>
        <authorList>
            <person name="Vikram S."/>
            <person name="Kumar S."/>
            <person name="Vaidya B."/>
            <person name="Pinnaka A.K."/>
            <person name="Raghava G.P."/>
        </authorList>
    </citation>
    <scope>NUCLEOTIDE SEQUENCE [LARGE SCALE GENOMIC DNA]</scope>
    <source>
        <strain evidence="3">SJCon</strain>
    </source>
</reference>
<dbReference type="AlphaFoldDB" id="L8TLL4"/>
<keyword evidence="2" id="KW-0482">Metalloprotease</keyword>
<gene>
    <name evidence="2" type="ORF">G205_13332</name>
</gene>
<dbReference type="EMBL" id="AOFD01000028">
    <property type="protein sequence ID" value="ELT44188.1"/>
    <property type="molecule type" value="Genomic_DNA"/>
</dbReference>
<keyword evidence="2" id="KW-0645">Protease</keyword>
<feature type="domain" description="YgjP-like metallopeptidase" evidence="1">
    <location>
        <begin position="2"/>
        <end position="38"/>
    </location>
</feature>
<dbReference type="Proteomes" id="UP000011189">
    <property type="component" value="Unassembled WGS sequence"/>
</dbReference>
<protein>
    <submittedName>
        <fullName evidence="2">Putative metal-dependent hydrolase / zinc metalloprotease</fullName>
    </submittedName>
</protein>
<dbReference type="GO" id="GO:0006508">
    <property type="term" value="P:proteolysis"/>
    <property type="evidence" value="ECO:0007669"/>
    <property type="project" value="UniProtKB-KW"/>
</dbReference>
<dbReference type="GO" id="GO:0008237">
    <property type="term" value="F:metallopeptidase activity"/>
    <property type="evidence" value="ECO:0007669"/>
    <property type="project" value="UniProtKB-KW"/>
</dbReference>
<comment type="caution">
    <text evidence="2">The sequence shown here is derived from an EMBL/GenBank/DDBJ whole genome shotgun (WGS) entry which is preliminary data.</text>
</comment>